<feature type="domain" description="RNase H type-1" evidence="2">
    <location>
        <begin position="233"/>
        <end position="354"/>
    </location>
</feature>
<name>A0A9W3C2X2_RAPSA</name>
<dbReference type="Pfam" id="PF13456">
    <property type="entry name" value="RVT_3"/>
    <property type="match status" value="1"/>
</dbReference>
<dbReference type="PANTHER" id="PTHR47074:SF49">
    <property type="entry name" value="POLYNUCLEOTIDYL TRANSFERASE, RIBONUCLEASE H-LIKE SUPERFAMILY PROTEIN"/>
    <property type="match status" value="1"/>
</dbReference>
<evidence type="ECO:0000313" key="5">
    <source>
        <dbReference type="RefSeq" id="XP_056845826.1"/>
    </source>
</evidence>
<dbReference type="KEGG" id="rsz:130497021"/>
<evidence type="ECO:0000313" key="4">
    <source>
        <dbReference type="Proteomes" id="UP000504610"/>
    </source>
</evidence>
<dbReference type="PANTHER" id="PTHR47074">
    <property type="entry name" value="BNAC02G40300D PROTEIN"/>
    <property type="match status" value="1"/>
</dbReference>
<dbReference type="InterPro" id="IPR026960">
    <property type="entry name" value="RVT-Znf"/>
</dbReference>
<dbReference type="Pfam" id="PF13966">
    <property type="entry name" value="zf-RVT"/>
    <property type="match status" value="1"/>
</dbReference>
<evidence type="ECO:0000259" key="3">
    <source>
        <dbReference type="Pfam" id="PF13966"/>
    </source>
</evidence>
<dbReference type="InterPro" id="IPR036397">
    <property type="entry name" value="RNaseH_sf"/>
</dbReference>
<feature type="region of interest" description="Disordered" evidence="1">
    <location>
        <begin position="204"/>
        <end position="232"/>
    </location>
</feature>
<dbReference type="Gene3D" id="3.30.420.10">
    <property type="entry name" value="Ribonuclease H-like superfamily/Ribonuclease H"/>
    <property type="match status" value="1"/>
</dbReference>
<evidence type="ECO:0000259" key="2">
    <source>
        <dbReference type="Pfam" id="PF13456"/>
    </source>
</evidence>
<gene>
    <name evidence="5" type="primary">LOC130497021</name>
</gene>
<feature type="domain" description="Reverse transcriptase zinc-binding" evidence="3">
    <location>
        <begin position="24"/>
        <end position="119"/>
    </location>
</feature>
<sequence length="365" mass="40413">MCLRPSQEGVEDAFIWQPTTSGIYSTKSGYHSAMTSTLSQSNVTSTPIAYSIEWFKDVWSGAMSPKLKVFFWSTLQNALPLGENLQKRGINLEVNCPRCGERETTTHIFASCPFAEQVWKLIPLSNVVHLATVESFEKLVIASRSFICLPPSGISTNIVPWVCWYLWTARNQLIFERRSKSPEEVATDQSLIACREWTSAHQKTADQSPAISTTSLQRQEPPSPLPPTTTVCNTDASWRKETQRAGLGWIFTEPHSGTKIRGSEAQDFVSSPLLAEALAYRASLHHAIALGFDNLRIQSDNQTLIRAINSKHPPKEIFGVVSDINCLAACFASISFSFVYRSANSEADALAKEALFLFSLGLVMG</sequence>
<dbReference type="GO" id="GO:0003676">
    <property type="term" value="F:nucleic acid binding"/>
    <property type="evidence" value="ECO:0007669"/>
    <property type="project" value="InterPro"/>
</dbReference>
<dbReference type="InterPro" id="IPR002156">
    <property type="entry name" value="RNaseH_domain"/>
</dbReference>
<keyword evidence="4" id="KW-1185">Reference proteome</keyword>
<evidence type="ECO:0000256" key="1">
    <source>
        <dbReference type="SAM" id="MobiDB-lite"/>
    </source>
</evidence>
<organism evidence="4 5">
    <name type="scientific">Raphanus sativus</name>
    <name type="common">Radish</name>
    <name type="synonym">Raphanus raphanistrum var. sativus</name>
    <dbReference type="NCBI Taxonomy" id="3726"/>
    <lineage>
        <taxon>Eukaryota</taxon>
        <taxon>Viridiplantae</taxon>
        <taxon>Streptophyta</taxon>
        <taxon>Embryophyta</taxon>
        <taxon>Tracheophyta</taxon>
        <taxon>Spermatophyta</taxon>
        <taxon>Magnoliopsida</taxon>
        <taxon>eudicotyledons</taxon>
        <taxon>Gunneridae</taxon>
        <taxon>Pentapetalae</taxon>
        <taxon>rosids</taxon>
        <taxon>malvids</taxon>
        <taxon>Brassicales</taxon>
        <taxon>Brassicaceae</taxon>
        <taxon>Brassiceae</taxon>
        <taxon>Raphanus</taxon>
    </lineage>
</organism>
<accession>A0A9W3C2X2</accession>
<proteinExistence type="predicted"/>
<dbReference type="GeneID" id="130497021"/>
<dbReference type="SUPFAM" id="SSF53098">
    <property type="entry name" value="Ribonuclease H-like"/>
    <property type="match status" value="1"/>
</dbReference>
<reference evidence="5" key="2">
    <citation type="submission" date="2025-08" db="UniProtKB">
        <authorList>
            <consortium name="RefSeq"/>
        </authorList>
    </citation>
    <scope>IDENTIFICATION</scope>
    <source>
        <tissue evidence="5">Leaf</tissue>
    </source>
</reference>
<reference evidence="4" key="1">
    <citation type="journal article" date="2019" name="Database">
        <title>The radish genome database (RadishGD): an integrated information resource for radish genomics.</title>
        <authorList>
            <person name="Yu H.J."/>
            <person name="Baek S."/>
            <person name="Lee Y.J."/>
            <person name="Cho A."/>
            <person name="Mun J.H."/>
        </authorList>
    </citation>
    <scope>NUCLEOTIDE SEQUENCE [LARGE SCALE GENOMIC DNA]</scope>
    <source>
        <strain evidence="4">cv. WK10039</strain>
    </source>
</reference>
<dbReference type="InterPro" id="IPR052929">
    <property type="entry name" value="RNase_H-like_EbsB-rel"/>
</dbReference>
<dbReference type="InterPro" id="IPR044730">
    <property type="entry name" value="RNase_H-like_dom_plant"/>
</dbReference>
<dbReference type="Proteomes" id="UP000504610">
    <property type="component" value="Chromosome 6"/>
</dbReference>
<feature type="compositionally biased region" description="Polar residues" evidence="1">
    <location>
        <begin position="204"/>
        <end position="220"/>
    </location>
</feature>
<protein>
    <submittedName>
        <fullName evidence="5">Uncharacterized protein LOC130497021</fullName>
    </submittedName>
</protein>
<dbReference type="AlphaFoldDB" id="A0A9W3C2X2"/>
<dbReference type="GO" id="GO:0004523">
    <property type="term" value="F:RNA-DNA hybrid ribonuclease activity"/>
    <property type="evidence" value="ECO:0007669"/>
    <property type="project" value="InterPro"/>
</dbReference>
<dbReference type="RefSeq" id="XP_056845826.1">
    <property type="nucleotide sequence ID" value="XM_056989846.1"/>
</dbReference>
<dbReference type="OrthoDB" id="1745633at2759"/>
<dbReference type="CDD" id="cd06222">
    <property type="entry name" value="RNase_H_like"/>
    <property type="match status" value="1"/>
</dbReference>
<dbReference type="InterPro" id="IPR012337">
    <property type="entry name" value="RNaseH-like_sf"/>
</dbReference>